<comment type="similarity">
    <text evidence="11">Belongs to the TRAFAC class TrmE-Era-EngA-EngB-Septin-like GTPase superfamily. AIG1/Toc34/Toc159-like paraseptin GTPase family. TOC159 subfamily.</text>
</comment>
<dbReference type="NCBIfam" id="NF005301">
    <property type="entry name" value="PRK06830.1"/>
    <property type="match status" value="1"/>
</dbReference>
<keyword evidence="18" id="KW-1185">Reference proteome</keyword>
<feature type="coiled-coil region" evidence="14">
    <location>
        <begin position="1495"/>
        <end position="1553"/>
    </location>
</feature>
<gene>
    <name evidence="13" type="primary">PFK</name>
    <name evidence="17" type="ORF">CSSPTR1EN2_LOCUS1457</name>
</gene>
<comment type="similarity">
    <text evidence="13">Belongs to the phosphofructokinase type A (PFKA) family. PPi-dependent PFK group II subfamily. Atypical ATP-dependent clade 'X' sub-subfamily.</text>
</comment>
<keyword evidence="13" id="KW-0021">Allosteric enzyme</keyword>
<reference evidence="17 18" key="1">
    <citation type="submission" date="2024-02" db="EMBL/GenBank/DDBJ databases">
        <authorList>
            <consortium name="ELIXIR-Norway"/>
            <consortium name="Elixir Norway"/>
        </authorList>
    </citation>
    <scope>NUCLEOTIDE SEQUENCE [LARGE SCALE GENOMIC DNA]</scope>
</reference>
<dbReference type="InterPro" id="IPR006703">
    <property type="entry name" value="G_AIG1"/>
</dbReference>
<dbReference type="Pfam" id="PF00365">
    <property type="entry name" value="PFK"/>
    <property type="match status" value="1"/>
</dbReference>
<evidence type="ECO:0000256" key="15">
    <source>
        <dbReference type="SAM" id="MobiDB-lite"/>
    </source>
</evidence>
<dbReference type="InterPro" id="IPR027417">
    <property type="entry name" value="P-loop_NTPase"/>
</dbReference>
<dbReference type="InterPro" id="IPR012004">
    <property type="entry name" value="PyroP-dep_PFK_TP0108"/>
</dbReference>
<feature type="binding site" evidence="13">
    <location>
        <begin position="378"/>
        <end position="381"/>
    </location>
    <ligand>
        <name>substrate</name>
    </ligand>
</feature>
<dbReference type="SUPFAM" id="SSF53784">
    <property type="entry name" value="Phosphofructokinase"/>
    <property type="match status" value="1"/>
</dbReference>
<feature type="region of interest" description="Disordered" evidence="15">
    <location>
        <begin position="599"/>
        <end position="835"/>
    </location>
</feature>
<evidence type="ECO:0000259" key="16">
    <source>
        <dbReference type="PROSITE" id="PS51720"/>
    </source>
</evidence>
<feature type="domain" description="AIG1-type G" evidence="16">
    <location>
        <begin position="1202"/>
        <end position="1431"/>
    </location>
</feature>
<feature type="region of interest" description="Disordered" evidence="15">
    <location>
        <begin position="848"/>
        <end position="1128"/>
    </location>
</feature>
<evidence type="ECO:0000256" key="12">
    <source>
        <dbReference type="ARBA" id="ARBA00048070"/>
    </source>
</evidence>
<feature type="compositionally biased region" description="Acidic residues" evidence="15">
    <location>
        <begin position="623"/>
        <end position="656"/>
    </location>
</feature>
<feature type="compositionally biased region" description="Basic and acidic residues" evidence="15">
    <location>
        <begin position="780"/>
        <end position="796"/>
    </location>
</feature>
<comment type="function">
    <text evidence="13">Catalyzes the phosphorylation of D-fructose 6-phosphate to fructose 1,6-bisphosphate by ATP, the first committing step of glycolysis.</text>
</comment>
<evidence type="ECO:0000256" key="9">
    <source>
        <dbReference type="ARBA" id="ARBA00023152"/>
    </source>
</evidence>
<feature type="compositionally biased region" description="Basic and acidic residues" evidence="15">
    <location>
        <begin position="918"/>
        <end position="928"/>
    </location>
</feature>
<evidence type="ECO:0000256" key="8">
    <source>
        <dbReference type="ARBA" id="ARBA00022842"/>
    </source>
</evidence>
<evidence type="ECO:0000256" key="4">
    <source>
        <dbReference type="ARBA" id="ARBA00022741"/>
    </source>
</evidence>
<dbReference type="InterPro" id="IPR035966">
    <property type="entry name" value="PKF_sf"/>
</dbReference>
<dbReference type="HAMAP" id="MF_01981">
    <property type="entry name" value="Phosphofructokinase_II_X"/>
    <property type="match status" value="1"/>
</dbReference>
<feature type="binding site" evidence="13">
    <location>
        <position position="191"/>
    </location>
    <ligand>
        <name>Mg(2+)</name>
        <dbReference type="ChEBI" id="CHEBI:18420"/>
        <note>catalytic</note>
    </ligand>
</feature>
<comment type="cofactor">
    <cofactor evidence="1 13">
        <name>Mg(2+)</name>
        <dbReference type="ChEBI" id="CHEBI:18420"/>
    </cofactor>
</comment>
<feature type="compositionally biased region" description="Polar residues" evidence="15">
    <location>
        <begin position="1054"/>
        <end position="1067"/>
    </location>
</feature>
<dbReference type="InterPro" id="IPR005690">
    <property type="entry name" value="Toc86_159"/>
</dbReference>
<organism evidence="17 18">
    <name type="scientific">Sphagnum troendelagicum</name>
    <dbReference type="NCBI Taxonomy" id="128251"/>
    <lineage>
        <taxon>Eukaryota</taxon>
        <taxon>Viridiplantae</taxon>
        <taxon>Streptophyta</taxon>
        <taxon>Embryophyta</taxon>
        <taxon>Bryophyta</taxon>
        <taxon>Sphagnophytina</taxon>
        <taxon>Sphagnopsida</taxon>
        <taxon>Sphagnales</taxon>
        <taxon>Sphagnaceae</taxon>
        <taxon>Sphagnum</taxon>
    </lineage>
</organism>
<feature type="binding site" evidence="13">
    <location>
        <begin position="264"/>
        <end position="266"/>
    </location>
    <ligand>
        <name>substrate</name>
    </ligand>
</feature>
<feature type="region of interest" description="Disordered" evidence="15">
    <location>
        <begin position="483"/>
        <end position="512"/>
    </location>
</feature>
<dbReference type="Gene3D" id="3.40.50.300">
    <property type="entry name" value="P-loop containing nucleotide triphosphate hydrolases"/>
    <property type="match status" value="1"/>
</dbReference>
<dbReference type="Proteomes" id="UP001497512">
    <property type="component" value="Chromosome 1"/>
</dbReference>
<dbReference type="PROSITE" id="PS51720">
    <property type="entry name" value="G_AIG1"/>
    <property type="match status" value="1"/>
</dbReference>
<keyword evidence="9 13" id="KW-0324">Glycolysis</keyword>
<dbReference type="SUPFAM" id="SSF52540">
    <property type="entry name" value="P-loop containing nucleoside triphosphate hydrolases"/>
    <property type="match status" value="1"/>
</dbReference>
<dbReference type="CDD" id="cd01853">
    <property type="entry name" value="Toc34_like"/>
    <property type="match status" value="1"/>
</dbReference>
<feature type="compositionally biased region" description="Basic and acidic residues" evidence="15">
    <location>
        <begin position="1035"/>
        <end position="1045"/>
    </location>
</feature>
<dbReference type="PRINTS" id="PR00476">
    <property type="entry name" value="PHFRCTKINASE"/>
</dbReference>
<protein>
    <recommendedName>
        <fullName evidence="13">ATP-dependent 6-phosphofructokinase</fullName>
        <shortName evidence="13">ATP-PFK</shortName>
        <shortName evidence="13">Phosphofructokinase</shortName>
        <ecNumber evidence="13">2.7.1.11</ecNumber>
    </recommendedName>
    <alternativeName>
        <fullName evidence="13">Phosphohexokinase</fullName>
    </alternativeName>
</protein>
<evidence type="ECO:0000256" key="2">
    <source>
        <dbReference type="ARBA" id="ARBA00022679"/>
    </source>
</evidence>
<evidence type="ECO:0000313" key="18">
    <source>
        <dbReference type="Proteomes" id="UP001497512"/>
    </source>
</evidence>
<keyword evidence="2 13" id="KW-0808">Transferase</keyword>
<feature type="compositionally biased region" description="Acidic residues" evidence="15">
    <location>
        <begin position="600"/>
        <end position="610"/>
    </location>
</feature>
<keyword evidence="6" id="KW-0934">Plastid</keyword>
<feature type="binding site" evidence="13">
    <location>
        <begin position="165"/>
        <end position="166"/>
    </location>
    <ligand>
        <name>ATP</name>
        <dbReference type="ChEBI" id="CHEBI:30616"/>
    </ligand>
</feature>
<comment type="catalytic activity">
    <reaction evidence="12 13">
        <text>beta-D-fructose 6-phosphate + ATP = beta-D-fructose 1,6-bisphosphate + ADP + H(+)</text>
        <dbReference type="Rhea" id="RHEA:16109"/>
        <dbReference type="ChEBI" id="CHEBI:15378"/>
        <dbReference type="ChEBI" id="CHEBI:30616"/>
        <dbReference type="ChEBI" id="CHEBI:32966"/>
        <dbReference type="ChEBI" id="CHEBI:57634"/>
        <dbReference type="ChEBI" id="CHEBI:456216"/>
        <dbReference type="EC" id="2.7.1.11"/>
    </reaction>
</comment>
<dbReference type="Gene3D" id="3.40.50.450">
    <property type="match status" value="1"/>
</dbReference>
<dbReference type="InterPro" id="IPR000023">
    <property type="entry name" value="Phosphofructokinase_dom"/>
</dbReference>
<feature type="compositionally biased region" description="Acidic residues" evidence="15">
    <location>
        <begin position="672"/>
        <end position="701"/>
    </location>
</feature>
<evidence type="ECO:0000256" key="1">
    <source>
        <dbReference type="ARBA" id="ARBA00001946"/>
    </source>
</evidence>
<dbReference type="EMBL" id="OZ019893">
    <property type="protein sequence ID" value="CAK9191571.1"/>
    <property type="molecule type" value="Genomic_DNA"/>
</dbReference>
<dbReference type="InterPro" id="IPR022953">
    <property type="entry name" value="ATP_PFK"/>
</dbReference>
<evidence type="ECO:0000256" key="13">
    <source>
        <dbReference type="HAMAP-Rule" id="MF_03186"/>
    </source>
</evidence>
<feature type="compositionally biased region" description="Acidic residues" evidence="15">
    <location>
        <begin position="1463"/>
        <end position="1486"/>
    </location>
</feature>
<comment type="subcellular location">
    <subcellularLocation>
        <location evidence="13">Cytoplasm</location>
    </subcellularLocation>
    <subcellularLocation>
        <location evidence="10">Plastid</location>
        <location evidence="10">Chloroplast outer membrane</location>
        <topology evidence="10">Single-pass membrane protein</topology>
    </subcellularLocation>
</comment>
<feature type="compositionally biased region" description="Low complexity" evidence="15">
    <location>
        <begin position="761"/>
        <end position="775"/>
    </location>
</feature>
<name>A0ABP0TF23_9BRYO</name>
<dbReference type="InterPro" id="IPR050929">
    <property type="entry name" value="PFKA"/>
</dbReference>
<evidence type="ECO:0000313" key="17">
    <source>
        <dbReference type="EMBL" id="CAK9191571.1"/>
    </source>
</evidence>
<feature type="region of interest" description="Disordered" evidence="15">
    <location>
        <begin position="1456"/>
        <end position="1491"/>
    </location>
</feature>
<dbReference type="EC" id="2.7.1.11" evidence="13"/>
<evidence type="ECO:0000256" key="14">
    <source>
        <dbReference type="SAM" id="Coils"/>
    </source>
</evidence>
<comment type="subunit">
    <text evidence="13">Homotetramer.</text>
</comment>
<keyword evidence="6" id="KW-1002">Plastid outer membrane</keyword>
<accession>A0ABP0TF23</accession>
<keyword evidence="13" id="KW-0963">Cytoplasm</keyword>
<proteinExistence type="inferred from homology"/>
<keyword evidence="6" id="KW-0472">Membrane</keyword>
<comment type="pathway">
    <text evidence="13">Carbohydrate degradation; glycolysis; D-glyceraldehyde 3-phosphate and glycerone phosphate from D-glucose: step 3/4.</text>
</comment>
<feature type="binding site" evidence="13">
    <location>
        <begin position="219"/>
        <end position="221"/>
    </location>
    <ligand>
        <name>substrate</name>
    </ligand>
</feature>
<keyword evidence="14" id="KW-0175">Coiled coil</keyword>
<keyword evidence="4 13" id="KW-0547">Nucleotide-binding</keyword>
<dbReference type="InterPro" id="IPR024283">
    <property type="entry name" value="TOC159_MAD"/>
</dbReference>
<sequence>MSVNAGSSSKILTGSGGAVLEDVPHLTDWLPDLPTYANPLKHNPAYSAVRQYFVENTDVVAKDVVVNLNTAGDGIHFRRAGPRDKIYFKPGEVKACIVTCGGLCPGLNTVIREIVCGLWTQYGVREIYGIHGGYRGFYSRNTTDLSPKVVNDIHKRGGTVLGTSRGGHDTSKIVDSIEDRGINQVYIIGGDGTQRGANVIHEECKRRGLKVVVAGIPKTIDNDIEIIDKSFGFDTAVEEAQRAINAAHVEAESIQNGVGLVKLMGRYSGYIAMHATLASRDVDLCLIPEVPFYMDGPGGLLEFAKQRLRENGHMVIVVAEGAGQELMAESMGSLDKLSDASGNRLLLDVGLWLCQHLKDHFVKEFKEPLNLKYIDPTYMIRAIPSNASDNVYCTLLAHSAIHGAMAGYCGFTVGPVNNRHCYIPISRVTATQRQVNIADRMWARLLSSTNQPDFLRYKKAMQELPQREEEEEEADVGLLDGDQREDHQNESSAQSLTSPIRAPVSSDDDDGRYVDGRRSFGGLGVEQQGALMRLNQMITGESTLDTAIIEDCSTEEEFEEKIKDIARSKELSVDDDASGVSSIIDALIPLVTKLGGDNGEVFEDNDEDDLTIARVQEDKETLQEDDAEDMEDGEEEEEADIDEDDEEEEEEEEEENFNVLKGVMPVAKPSTDDEVLIEEEEEEDDDVDDDDERDGEEEENETLFHTRNENVDETLPRIIARESKDDETEEEAIATGAGGAEPETEDNNNQVESLADAVVLPSESGSNSVGNEEPNILQEPSREMKEDQVHIDDQIEKVPSGAWEGSEDHKETESDADVFVANEAPTGELSKEESDAPIIVLEAGIAQPEKIEEDVAAAPEESSNSEEDATPMAPINKEQVEPGKKDEEGVPEGALGEESDGLRAVDNRAPTESAINSEEPREEVKIEEDSSLSGIPGQISSDAVEDIIEHQETNPPVYSVRDDEDGSEIQSRDLPATTEDFTEEQEDRDNKATPMPIAAENDTPVEGPNVVGLSLPDPVKSVEAVAENIAAQTRHPAETDTETKPESATLRVPQFSNDPGSAKSSLPSLGAAGPSLPQRPVGRNRSATASEPTVRNPPRSNVANASQLSAPADENPSSGDGNDGSDETHEKLQNIRVKFLRLAHRLDQSPQNVVVAQVLYRLGLAEQLRGGRSASRAGAFSFDRANAIAEEQEASGQEEELDFVCTVLLLGKTGVGKSATINSIFDEPRTSTNAFHPSTKKVQEIIGNVHGIKVRVIDTPGLLPSVMDQQHNERIMGSVKQFIQKSSPDIVLYFDRLDMQSRDYGDLPLLRTITDVFGAAVWFNAIVVLTHASSAPPDGPNGVPLSYEMFVAQRSHVVQQTIRQAAGDMRLMNPVSLVENHPACRTNRAGERVLPNGQIWKPQLLLLCFASKILAEANSLLKLQDTSTPGRPFGQRPRVPPLPFLLSSLLQSRAQLKVPDEQQLGDEDDTDEDDDSADSDADDYDDLPPFRPLAKEELDELSKEQKQQYAEELADREVLFQKKQWREELQRRKEMKRRAMAMSQEELAQAEEAMDDDGGRAAAVPVPMPDMALPPSFDSDNPTHRYRYLETANQWLVRPVLETHGWDHDAGYDGFNVEKLFVVAEKIPASISGQVTKDKKEAQVNFEAAASFKHGEGKTTLAGFDIQTIGKDLGYTVRSETQFSNFKKNKTTAGLTFTLLGDTVAAGLKLEDRLLVGKRLKMVVNGGVLTGRGEKAFGGSLEATLKGKDYPLSRTLSTLGLSVMDWHGDLAIGGNLQSQFMVGKTMLVTRANLNNRGAGQLSIRASSSEQLQMVLIGIIPILRSLINFQFGATQPSQ</sequence>
<feature type="binding site" evidence="13">
    <location>
        <begin position="190"/>
        <end position="193"/>
    </location>
    <ligand>
        <name>ATP</name>
        <dbReference type="ChEBI" id="CHEBI:30616"/>
    </ligand>
</feature>
<dbReference type="NCBIfam" id="TIGR00993">
    <property type="entry name" value="3a0901s04IAP86"/>
    <property type="match status" value="1"/>
</dbReference>
<evidence type="ECO:0000256" key="7">
    <source>
        <dbReference type="ARBA" id="ARBA00022840"/>
    </source>
</evidence>
<feature type="binding site" evidence="13">
    <location>
        <position position="102"/>
    </location>
    <ligand>
        <name>ATP</name>
        <dbReference type="ChEBI" id="CHEBI:30616"/>
    </ligand>
</feature>
<keyword evidence="7 13" id="KW-0067">ATP-binding</keyword>
<evidence type="ECO:0000256" key="10">
    <source>
        <dbReference type="ARBA" id="ARBA00023766"/>
    </source>
</evidence>
<dbReference type="Pfam" id="PF11886">
    <property type="entry name" value="TOC159_MAD"/>
    <property type="match status" value="1"/>
</dbReference>
<dbReference type="Pfam" id="PF04548">
    <property type="entry name" value="AIG1"/>
    <property type="match status" value="1"/>
</dbReference>
<dbReference type="PANTHER" id="PTHR45770">
    <property type="entry name" value="ATP-DEPENDENT 6-PHOSPHOFRUCTOKINASE 1"/>
    <property type="match status" value="1"/>
</dbReference>
<feature type="compositionally biased region" description="Polar residues" evidence="15">
    <location>
        <begin position="1085"/>
        <end position="1120"/>
    </location>
</feature>
<evidence type="ECO:0000256" key="3">
    <source>
        <dbReference type="ARBA" id="ARBA00022723"/>
    </source>
</evidence>
<evidence type="ECO:0000256" key="6">
    <source>
        <dbReference type="ARBA" id="ARBA00022805"/>
    </source>
</evidence>
<feature type="compositionally biased region" description="Basic and acidic residues" evidence="15">
    <location>
        <begin position="878"/>
        <end position="888"/>
    </location>
</feature>
<feature type="site" description="Important for substrate specificity; cannot use PPi as phosphoryl donor" evidence="13">
    <location>
        <position position="192"/>
    </location>
</feature>
<keyword evidence="8 13" id="KW-0460">Magnesium</keyword>
<evidence type="ECO:0000256" key="5">
    <source>
        <dbReference type="ARBA" id="ARBA00022777"/>
    </source>
</evidence>
<evidence type="ECO:0000256" key="11">
    <source>
        <dbReference type="ARBA" id="ARBA00023775"/>
    </source>
</evidence>
<feature type="binding site" evidence="13">
    <location>
        <position position="320"/>
    </location>
    <ligand>
        <name>substrate</name>
    </ligand>
</feature>
<keyword evidence="3 13" id="KW-0479">Metal-binding</keyword>
<feature type="active site" description="Proton acceptor" evidence="13">
    <location>
        <position position="221"/>
    </location>
</feature>
<comment type="activity regulation">
    <text evidence="13">Allosterically activated by AMP.</text>
</comment>
<keyword evidence="5 13" id="KW-0418">Kinase</keyword>